<gene>
    <name evidence="12" type="ORF">UY77_C0007G0015</name>
</gene>
<dbReference type="PROSITE" id="PS00428">
    <property type="entry name" value="FTSW_RODA_SPOVE"/>
    <property type="match status" value="1"/>
</dbReference>
<evidence type="ECO:0000256" key="5">
    <source>
        <dbReference type="ARBA" id="ARBA00022692"/>
    </source>
</evidence>
<evidence type="ECO:0000256" key="4">
    <source>
        <dbReference type="ARBA" id="ARBA00022679"/>
    </source>
</evidence>
<reference evidence="12 13" key="1">
    <citation type="journal article" date="2015" name="Nature">
        <title>rRNA introns, odd ribosomes, and small enigmatic genomes across a large radiation of phyla.</title>
        <authorList>
            <person name="Brown C.T."/>
            <person name="Hug L.A."/>
            <person name="Thomas B.C."/>
            <person name="Sharon I."/>
            <person name="Castelle C.J."/>
            <person name="Singh A."/>
            <person name="Wilkins M.J."/>
            <person name="Williams K.H."/>
            <person name="Banfield J.F."/>
        </authorList>
    </citation>
    <scope>NUCLEOTIDE SEQUENCE [LARGE SCALE GENOMIC DNA]</scope>
</reference>
<name>A0A0G1ZX96_9BACT</name>
<keyword evidence="4" id="KW-0808">Transferase</keyword>
<proteinExistence type="predicted"/>
<dbReference type="GO" id="GO:0009252">
    <property type="term" value="P:peptidoglycan biosynthetic process"/>
    <property type="evidence" value="ECO:0007669"/>
    <property type="project" value="UniProtKB-KW"/>
</dbReference>
<evidence type="ECO:0000256" key="7">
    <source>
        <dbReference type="ARBA" id="ARBA00022984"/>
    </source>
</evidence>
<keyword evidence="10" id="KW-0961">Cell wall biogenesis/degradation</keyword>
<keyword evidence="9 11" id="KW-0472">Membrane</keyword>
<dbReference type="PANTHER" id="PTHR30474">
    <property type="entry name" value="CELL CYCLE PROTEIN"/>
    <property type="match status" value="1"/>
</dbReference>
<dbReference type="GO" id="GO:0016757">
    <property type="term" value="F:glycosyltransferase activity"/>
    <property type="evidence" value="ECO:0007669"/>
    <property type="project" value="UniProtKB-KW"/>
</dbReference>
<evidence type="ECO:0000256" key="9">
    <source>
        <dbReference type="ARBA" id="ARBA00023136"/>
    </source>
</evidence>
<accession>A0A0G1ZX96</accession>
<dbReference type="NCBIfam" id="TIGR02210">
    <property type="entry name" value="rodA_shape"/>
    <property type="match status" value="1"/>
</dbReference>
<keyword evidence="5 11" id="KW-0812">Transmembrane</keyword>
<dbReference type="GO" id="GO:0051301">
    <property type="term" value="P:cell division"/>
    <property type="evidence" value="ECO:0007669"/>
    <property type="project" value="InterPro"/>
</dbReference>
<comment type="subcellular location">
    <subcellularLocation>
        <location evidence="1">Membrane</location>
        <topology evidence="1">Multi-pass membrane protein</topology>
    </subcellularLocation>
</comment>
<protein>
    <submittedName>
        <fullName evidence="12">Rod shape-determining protein RodA</fullName>
    </submittedName>
</protein>
<evidence type="ECO:0000256" key="2">
    <source>
        <dbReference type="ARBA" id="ARBA00022475"/>
    </source>
</evidence>
<comment type="caution">
    <text evidence="12">The sequence shown here is derived from an EMBL/GenBank/DDBJ whole genome shotgun (WGS) entry which is preliminary data.</text>
</comment>
<feature type="transmembrane region" description="Helical" evidence="11">
    <location>
        <begin position="51"/>
        <end position="69"/>
    </location>
</feature>
<dbReference type="EMBL" id="LCRI01000007">
    <property type="protein sequence ID" value="KKW33042.1"/>
    <property type="molecule type" value="Genomic_DNA"/>
</dbReference>
<evidence type="ECO:0000256" key="10">
    <source>
        <dbReference type="ARBA" id="ARBA00023316"/>
    </source>
</evidence>
<dbReference type="InterPro" id="IPR018365">
    <property type="entry name" value="Cell_cycle_FtsW-rel_CS"/>
</dbReference>
<evidence type="ECO:0000313" key="13">
    <source>
        <dbReference type="Proteomes" id="UP000034711"/>
    </source>
</evidence>
<dbReference type="Proteomes" id="UP000034711">
    <property type="component" value="Unassembled WGS sequence"/>
</dbReference>
<keyword evidence="6" id="KW-0133">Cell shape</keyword>
<dbReference type="InterPro" id="IPR011923">
    <property type="entry name" value="RodA/MrdB"/>
</dbReference>
<dbReference type="GO" id="GO:0015648">
    <property type="term" value="F:lipid-linked peptidoglycan transporter activity"/>
    <property type="evidence" value="ECO:0007669"/>
    <property type="project" value="TreeGrafter"/>
</dbReference>
<evidence type="ECO:0000256" key="11">
    <source>
        <dbReference type="SAM" id="Phobius"/>
    </source>
</evidence>
<dbReference type="GO" id="GO:0008360">
    <property type="term" value="P:regulation of cell shape"/>
    <property type="evidence" value="ECO:0007669"/>
    <property type="project" value="UniProtKB-KW"/>
</dbReference>
<feature type="transmembrane region" description="Helical" evidence="11">
    <location>
        <begin position="76"/>
        <end position="94"/>
    </location>
</feature>
<dbReference type="AlphaFoldDB" id="A0A0G1ZX96"/>
<dbReference type="Pfam" id="PF01098">
    <property type="entry name" value="FTSW_RODA_SPOVE"/>
    <property type="match status" value="1"/>
</dbReference>
<dbReference type="InterPro" id="IPR001182">
    <property type="entry name" value="FtsW/RodA"/>
</dbReference>
<keyword evidence="3" id="KW-0328">Glycosyltransferase</keyword>
<evidence type="ECO:0000256" key="6">
    <source>
        <dbReference type="ARBA" id="ARBA00022960"/>
    </source>
</evidence>
<feature type="transmembrane region" description="Helical" evidence="11">
    <location>
        <begin position="164"/>
        <end position="181"/>
    </location>
</feature>
<dbReference type="GO" id="GO:0071555">
    <property type="term" value="P:cell wall organization"/>
    <property type="evidence" value="ECO:0007669"/>
    <property type="project" value="UniProtKB-KW"/>
</dbReference>
<dbReference type="PANTHER" id="PTHR30474:SF1">
    <property type="entry name" value="PEPTIDOGLYCAN GLYCOSYLTRANSFERASE MRDB"/>
    <property type="match status" value="1"/>
</dbReference>
<keyword evidence="7" id="KW-0573">Peptidoglycan synthesis</keyword>
<evidence type="ECO:0000256" key="3">
    <source>
        <dbReference type="ARBA" id="ARBA00022676"/>
    </source>
</evidence>
<feature type="transmembrane region" description="Helical" evidence="11">
    <location>
        <begin position="186"/>
        <end position="206"/>
    </location>
</feature>
<organism evidence="12 13">
    <name type="scientific">Candidatus Uhrbacteria bacterium GW2011_GWA2_53_10</name>
    <dbReference type="NCBI Taxonomy" id="1618980"/>
    <lineage>
        <taxon>Bacteria</taxon>
        <taxon>Candidatus Uhriibacteriota</taxon>
    </lineage>
</organism>
<evidence type="ECO:0000313" key="12">
    <source>
        <dbReference type="EMBL" id="KKW33042.1"/>
    </source>
</evidence>
<dbReference type="GO" id="GO:0005886">
    <property type="term" value="C:plasma membrane"/>
    <property type="evidence" value="ECO:0007669"/>
    <property type="project" value="TreeGrafter"/>
</dbReference>
<feature type="transmembrane region" description="Helical" evidence="11">
    <location>
        <begin position="340"/>
        <end position="362"/>
    </location>
</feature>
<sequence length="378" mass="41454">MRAGHILRVLRKTDWLLLFATVVLVLFGLSAIYSVALSHSDTELLNVKKQLLAGVIGFTLFVFLTLVNYRLLRSYSLVLYLLGLMCLLAVLWFGNTIRGTTGWFDFGFLSFQPVEYMKLALPVALAAYLSERARRHFGWRELLESFGITLVPVIFTLLQPDLGSAMLLLAIWGLMILFAGIPRLQFFLLTGGGILLGVVAWFFLLADYQKDRILTFFEPERDPLGIGYNVTQAIIGVGSGGWFGRGLGFGSQSQLKFIPESQTDFIFAVIAEELGFIGVTVILLALGALLWAIMRRARTLTDDFGAFLMVGIGGSLFVQSVVNIGMNLGLLPVTGLGLPLVSYGGSSLLFTLMMLGIVNSVARSSPQAGSSMIEWKGR</sequence>
<evidence type="ECO:0000256" key="1">
    <source>
        <dbReference type="ARBA" id="ARBA00004141"/>
    </source>
</evidence>
<keyword evidence="8 11" id="KW-1133">Transmembrane helix</keyword>
<keyword evidence="2" id="KW-1003">Cell membrane</keyword>
<dbReference type="GO" id="GO:0032153">
    <property type="term" value="C:cell division site"/>
    <property type="evidence" value="ECO:0007669"/>
    <property type="project" value="TreeGrafter"/>
</dbReference>
<feature type="transmembrane region" description="Helical" evidence="11">
    <location>
        <begin position="265"/>
        <end position="292"/>
    </location>
</feature>
<feature type="transmembrane region" description="Helical" evidence="11">
    <location>
        <begin position="304"/>
        <end position="328"/>
    </location>
</feature>
<evidence type="ECO:0000256" key="8">
    <source>
        <dbReference type="ARBA" id="ARBA00022989"/>
    </source>
</evidence>
<feature type="transmembrane region" description="Helical" evidence="11">
    <location>
        <begin position="15"/>
        <end position="36"/>
    </location>
</feature>